<keyword evidence="1" id="KW-0645">Protease</keyword>
<dbReference type="Pfam" id="PF00443">
    <property type="entry name" value="UCH"/>
    <property type="match status" value="1"/>
</dbReference>
<evidence type="ECO:0000313" key="4">
    <source>
        <dbReference type="EMBL" id="CAK8672175.1"/>
    </source>
</evidence>
<dbReference type="EMBL" id="CAWYQH010000001">
    <property type="protein sequence ID" value="CAK8672175.1"/>
    <property type="molecule type" value="Genomic_DNA"/>
</dbReference>
<feature type="region of interest" description="Disordered" evidence="2">
    <location>
        <begin position="323"/>
        <end position="352"/>
    </location>
</feature>
<dbReference type="Gene3D" id="3.90.70.10">
    <property type="entry name" value="Cysteine proteinases"/>
    <property type="match status" value="2"/>
</dbReference>
<dbReference type="CDD" id="cd02667">
    <property type="entry name" value="Peptidase_C19K"/>
    <property type="match status" value="1"/>
</dbReference>
<keyword evidence="1" id="KW-0378">Hydrolase</keyword>
<proteinExistence type="inferred from homology"/>
<evidence type="ECO:0000259" key="3">
    <source>
        <dbReference type="PROSITE" id="PS50235"/>
    </source>
</evidence>
<accession>A0ABP0EXI4</accession>
<feature type="compositionally biased region" description="Polar residues" evidence="2">
    <location>
        <begin position="10"/>
        <end position="21"/>
    </location>
</feature>
<keyword evidence="1" id="KW-0788">Thiol protease</keyword>
<dbReference type="InterPro" id="IPR018200">
    <property type="entry name" value="USP_CS"/>
</dbReference>
<gene>
    <name evidence="4" type="ORF">CVLEPA_LOCUS1162</name>
</gene>
<keyword evidence="1" id="KW-0833">Ubl conjugation pathway</keyword>
<dbReference type="PROSITE" id="PS50235">
    <property type="entry name" value="USP_3"/>
    <property type="match status" value="1"/>
</dbReference>
<dbReference type="PROSITE" id="PS00972">
    <property type="entry name" value="USP_1"/>
    <property type="match status" value="1"/>
</dbReference>
<feature type="domain" description="USP" evidence="3">
    <location>
        <begin position="65"/>
        <end position="705"/>
    </location>
</feature>
<dbReference type="PANTHER" id="PTHR24006">
    <property type="entry name" value="UBIQUITIN CARBOXYL-TERMINAL HYDROLASE"/>
    <property type="match status" value="1"/>
</dbReference>
<reference evidence="4 5" key="1">
    <citation type="submission" date="2024-02" db="EMBL/GenBank/DDBJ databases">
        <authorList>
            <person name="Daric V."/>
            <person name="Darras S."/>
        </authorList>
    </citation>
    <scope>NUCLEOTIDE SEQUENCE [LARGE SCALE GENOMIC DNA]</scope>
</reference>
<name>A0ABP0EXI4_CLALP</name>
<comment type="caution">
    <text evidence="4">The sequence shown here is derived from an EMBL/GenBank/DDBJ whole genome shotgun (WGS) entry which is preliminary data.</text>
</comment>
<sequence>MTKKKARQRQIISQANKSQRNNYKKDSAFSSNSSTTTECLNPDAVANKSIKQDVNLSDVDSPAPVGLSNLGNTCFFNSIMQNLIQTPLLHALLKHEIKLADSSRTVVVDCADDIPVLSYVPGSMGQITLALSSFFNTVITTQQTASSSNNTKRSTAKNKSVNPKSLFNHICFKNARFRGFQQQDSQELYHCLLDSIKMEEIKRKKQGILRSLNLEKAKAKEVSDDLRRKVKLYGTQVSEKEDTIIEKVFGGTLISSVLCDGCGTVTGVTESFHDLSLPILEEKRKESHHHNKVVNVEFAEEENAAGDGIIITKNPLSKHAQKKARKKAKKQNRQNFKKQTLCESPEKQESDADKIEMEENNGEAIENLASSLAQSALSSAFSMLNLNFDNIEENGNLSTSDTCAKMKGGAVNGSYLNLPKEELADQNLNSLEAMLNGEDLKSDLENSVNSVISDCEKTTDKDSTDDVEMSNKAIPSLFDTPLRPQSLCTYSDFCKLPESLASRYHSTSQECSLQSCLYQFTMPEMLTGSNKFGCETCTKRQNGGELNEKTKLVYCSASKQMLISKPPLILTIHLKRFHQAGYNLRKVNKHVKIPTVLDIAPFCSTSCEKYASEDRHIFYSLYGMVEHSGSLTRGHYTAYVKVRPQNKRLINTAISSKVCDDFQSSNEDDIPGPEEWYHISDTIVSRSSEAKALNCNAYLLFYEQIM</sequence>
<comment type="catalytic activity">
    <reaction evidence="1">
        <text>Thiol-dependent hydrolysis of ester, thioester, amide, peptide and isopeptide bonds formed by the C-terminal Gly of ubiquitin (a 76-residue protein attached to proteins as an intracellular targeting signal).</text>
        <dbReference type="EC" id="3.4.19.12"/>
    </reaction>
</comment>
<evidence type="ECO:0000313" key="5">
    <source>
        <dbReference type="Proteomes" id="UP001642483"/>
    </source>
</evidence>
<dbReference type="InterPro" id="IPR001394">
    <property type="entry name" value="Peptidase_C19_UCH"/>
</dbReference>
<feature type="compositionally biased region" description="Basic residues" evidence="2">
    <location>
        <begin position="323"/>
        <end position="336"/>
    </location>
</feature>
<dbReference type="InterPro" id="IPR050164">
    <property type="entry name" value="Peptidase_C19"/>
</dbReference>
<dbReference type="PANTHER" id="PTHR24006:SF781">
    <property type="entry name" value="LD34905P"/>
    <property type="match status" value="1"/>
</dbReference>
<dbReference type="Proteomes" id="UP001642483">
    <property type="component" value="Unassembled WGS sequence"/>
</dbReference>
<protein>
    <recommendedName>
        <fullName evidence="1">Ubiquitin carboxyl-terminal hydrolase</fullName>
        <ecNumber evidence="1">3.4.19.12</ecNumber>
    </recommendedName>
</protein>
<evidence type="ECO:0000256" key="2">
    <source>
        <dbReference type="SAM" id="MobiDB-lite"/>
    </source>
</evidence>
<dbReference type="EC" id="3.4.19.12" evidence="1"/>
<feature type="region of interest" description="Disordered" evidence="2">
    <location>
        <begin position="1"/>
        <end position="35"/>
    </location>
</feature>
<comment type="similarity">
    <text evidence="1">Belongs to the peptidase C19 family.</text>
</comment>
<organism evidence="4 5">
    <name type="scientific">Clavelina lepadiformis</name>
    <name type="common">Light-bulb sea squirt</name>
    <name type="synonym">Ascidia lepadiformis</name>
    <dbReference type="NCBI Taxonomy" id="159417"/>
    <lineage>
        <taxon>Eukaryota</taxon>
        <taxon>Metazoa</taxon>
        <taxon>Chordata</taxon>
        <taxon>Tunicata</taxon>
        <taxon>Ascidiacea</taxon>
        <taxon>Aplousobranchia</taxon>
        <taxon>Clavelinidae</taxon>
        <taxon>Clavelina</taxon>
    </lineage>
</organism>
<keyword evidence="5" id="KW-1185">Reference proteome</keyword>
<dbReference type="InterPro" id="IPR028889">
    <property type="entry name" value="USP"/>
</dbReference>
<dbReference type="InterPro" id="IPR038765">
    <property type="entry name" value="Papain-like_cys_pep_sf"/>
</dbReference>
<dbReference type="SUPFAM" id="SSF54001">
    <property type="entry name" value="Cysteine proteinases"/>
    <property type="match status" value="1"/>
</dbReference>
<dbReference type="PROSITE" id="PS00973">
    <property type="entry name" value="USP_2"/>
    <property type="match status" value="1"/>
</dbReference>
<evidence type="ECO:0000256" key="1">
    <source>
        <dbReference type="RuleBase" id="RU366025"/>
    </source>
</evidence>